<feature type="transmembrane region" description="Helical" evidence="1">
    <location>
        <begin position="67"/>
        <end position="87"/>
    </location>
</feature>
<dbReference type="RefSeq" id="WP_180569841.1">
    <property type="nucleotide sequence ID" value="NZ_JACCKB010000030.1"/>
</dbReference>
<organism evidence="2 3">
    <name type="scientific">Spartinivicinus marinus</name>
    <dbReference type="NCBI Taxonomy" id="2994442"/>
    <lineage>
        <taxon>Bacteria</taxon>
        <taxon>Pseudomonadati</taxon>
        <taxon>Pseudomonadota</taxon>
        <taxon>Gammaproteobacteria</taxon>
        <taxon>Oceanospirillales</taxon>
        <taxon>Zooshikellaceae</taxon>
        <taxon>Spartinivicinus</taxon>
    </lineage>
</organism>
<name>A0A853IB11_9GAMM</name>
<proteinExistence type="predicted"/>
<feature type="transmembrane region" description="Helical" evidence="1">
    <location>
        <begin position="21"/>
        <end position="47"/>
    </location>
</feature>
<dbReference type="EMBL" id="JACCKB010000030">
    <property type="protein sequence ID" value="NYZ67818.1"/>
    <property type="molecule type" value="Genomic_DNA"/>
</dbReference>
<feature type="transmembrane region" description="Helical" evidence="1">
    <location>
        <begin position="108"/>
        <end position="128"/>
    </location>
</feature>
<keyword evidence="1" id="KW-0812">Transmembrane</keyword>
<dbReference type="Proteomes" id="UP000569732">
    <property type="component" value="Unassembled WGS sequence"/>
</dbReference>
<reference evidence="2 3" key="1">
    <citation type="submission" date="2020-07" db="EMBL/GenBank/DDBJ databases">
        <title>Endozoicomonas sp. nov., isolated from sediment.</title>
        <authorList>
            <person name="Gu T."/>
        </authorList>
    </citation>
    <scope>NUCLEOTIDE SEQUENCE [LARGE SCALE GENOMIC DNA]</scope>
    <source>
        <strain evidence="2 3">SM1973</strain>
    </source>
</reference>
<keyword evidence="1" id="KW-1133">Transmembrane helix</keyword>
<sequence>MKYMRYLKWVAIKGYKITLAPFYGLAMLAWVLWVVGVLNSHNVSLFFSYYGTFSVDDWVKSEGVWSSLFYLIIFFVILFHIVYSVHCKQIAEKIYVIISKRIKMRQQTMQVLAISILSIIMIPIILYAPTEKSTRDVPFPPSQVLEQKPEIERAALVMSDGKLKSGSAIIEQLSDSSYKIIFQQ</sequence>
<gene>
    <name evidence="2" type="ORF">H0A36_17530</name>
</gene>
<keyword evidence="1" id="KW-0472">Membrane</keyword>
<protein>
    <submittedName>
        <fullName evidence="2">Uncharacterized protein</fullName>
    </submittedName>
</protein>
<evidence type="ECO:0000256" key="1">
    <source>
        <dbReference type="SAM" id="Phobius"/>
    </source>
</evidence>
<accession>A0A853IB11</accession>
<dbReference type="AlphaFoldDB" id="A0A853IB11"/>
<comment type="caution">
    <text evidence="2">The sequence shown here is derived from an EMBL/GenBank/DDBJ whole genome shotgun (WGS) entry which is preliminary data.</text>
</comment>
<keyword evidence="3" id="KW-1185">Reference proteome</keyword>
<evidence type="ECO:0000313" key="2">
    <source>
        <dbReference type="EMBL" id="NYZ67818.1"/>
    </source>
</evidence>
<evidence type="ECO:0000313" key="3">
    <source>
        <dbReference type="Proteomes" id="UP000569732"/>
    </source>
</evidence>